<keyword evidence="2" id="KW-1185">Reference proteome</keyword>
<organism evidence="1 2">
    <name type="scientific">Racocetra persica</name>
    <dbReference type="NCBI Taxonomy" id="160502"/>
    <lineage>
        <taxon>Eukaryota</taxon>
        <taxon>Fungi</taxon>
        <taxon>Fungi incertae sedis</taxon>
        <taxon>Mucoromycota</taxon>
        <taxon>Glomeromycotina</taxon>
        <taxon>Glomeromycetes</taxon>
        <taxon>Diversisporales</taxon>
        <taxon>Gigasporaceae</taxon>
        <taxon>Racocetra</taxon>
    </lineage>
</organism>
<proteinExistence type="predicted"/>
<protein>
    <submittedName>
        <fullName evidence="1">2932_t:CDS:1</fullName>
    </submittedName>
</protein>
<name>A0ACA9RYA9_9GLOM</name>
<evidence type="ECO:0000313" key="2">
    <source>
        <dbReference type="Proteomes" id="UP000789920"/>
    </source>
</evidence>
<gene>
    <name evidence="1" type="ORF">RPERSI_LOCUS23713</name>
</gene>
<comment type="caution">
    <text evidence="1">The sequence shown here is derived from an EMBL/GenBank/DDBJ whole genome shotgun (WGS) entry which is preliminary data.</text>
</comment>
<dbReference type="EMBL" id="CAJVQC010074654">
    <property type="protein sequence ID" value="CAG8813193.1"/>
    <property type="molecule type" value="Genomic_DNA"/>
</dbReference>
<sequence>QREIQQYLDVISFINATNSIDDLNIIELTTDAFGPNRDFLKAVEKYNPIIIPV</sequence>
<feature type="non-terminal residue" evidence="1">
    <location>
        <position position="53"/>
    </location>
</feature>
<accession>A0ACA9RYA9</accession>
<feature type="non-terminal residue" evidence="1">
    <location>
        <position position="1"/>
    </location>
</feature>
<dbReference type="Proteomes" id="UP000789920">
    <property type="component" value="Unassembled WGS sequence"/>
</dbReference>
<evidence type="ECO:0000313" key="1">
    <source>
        <dbReference type="EMBL" id="CAG8813193.1"/>
    </source>
</evidence>
<reference evidence="1" key="1">
    <citation type="submission" date="2021-06" db="EMBL/GenBank/DDBJ databases">
        <authorList>
            <person name="Kallberg Y."/>
            <person name="Tangrot J."/>
            <person name="Rosling A."/>
        </authorList>
    </citation>
    <scope>NUCLEOTIDE SEQUENCE</scope>
    <source>
        <strain evidence="1">MA461A</strain>
    </source>
</reference>